<proteinExistence type="predicted"/>
<evidence type="ECO:0000313" key="2">
    <source>
        <dbReference type="Proteomes" id="UP000075683"/>
    </source>
</evidence>
<organism evidence="1 2">
    <name type="scientific">Caldibacillus debilis</name>
    <dbReference type="NCBI Taxonomy" id="301148"/>
    <lineage>
        <taxon>Bacteria</taxon>
        <taxon>Bacillati</taxon>
        <taxon>Bacillota</taxon>
        <taxon>Bacilli</taxon>
        <taxon>Bacillales</taxon>
        <taxon>Bacillaceae</taxon>
        <taxon>Caldibacillus</taxon>
    </lineage>
</organism>
<reference evidence="1 2" key="1">
    <citation type="submission" date="2016-01" db="EMBL/GenBank/DDBJ databases">
        <title>Draft Genome Sequences of Seven Thermophilic Sporeformers Isolated from Foods.</title>
        <authorList>
            <person name="Berendsen E.M."/>
            <person name="Wells-Bennik M.H."/>
            <person name="Krawcyk A.O."/>
            <person name="De Jong A."/>
            <person name="Holsappel S."/>
            <person name="Eijlander R.T."/>
            <person name="Kuipers O.P."/>
        </authorList>
    </citation>
    <scope>NUCLEOTIDE SEQUENCE [LARGE SCALE GENOMIC DNA]</scope>
    <source>
        <strain evidence="1 2">B4135</strain>
    </source>
</reference>
<dbReference type="AlphaFoldDB" id="A0A150M9L4"/>
<comment type="caution">
    <text evidence="1">The sequence shown here is derived from an EMBL/GenBank/DDBJ whole genome shotgun (WGS) entry which is preliminary data.</text>
</comment>
<dbReference type="EMBL" id="LQYT01000021">
    <property type="protein sequence ID" value="KYD21188.1"/>
    <property type="molecule type" value="Genomic_DNA"/>
</dbReference>
<protein>
    <submittedName>
        <fullName evidence="1">Uncharacterized protein</fullName>
    </submittedName>
</protein>
<evidence type="ECO:0000313" key="1">
    <source>
        <dbReference type="EMBL" id="KYD21188.1"/>
    </source>
</evidence>
<sequence length="44" mass="4600">MPDPSAPASERNPPRARTIARIPPFYNISGGTGALPFPGTKVPP</sequence>
<name>A0A150M9L4_9BACI</name>
<dbReference type="STRING" id="301148.B4135_0523"/>
<accession>A0A150M9L4</accession>
<gene>
    <name evidence="1" type="ORF">B4135_0523</name>
</gene>
<dbReference type="Proteomes" id="UP000075683">
    <property type="component" value="Unassembled WGS sequence"/>
</dbReference>